<organism evidence="10 11">
    <name type="scientific">Methanocella paludicola (strain DSM 17711 / JCM 13418 / NBRC 101707 / SANAE)</name>
    <dbReference type="NCBI Taxonomy" id="304371"/>
    <lineage>
        <taxon>Archaea</taxon>
        <taxon>Methanobacteriati</taxon>
        <taxon>Methanobacteriota</taxon>
        <taxon>Stenosarchaea group</taxon>
        <taxon>Methanomicrobia</taxon>
        <taxon>Methanocellales</taxon>
        <taxon>Methanocellaceae</taxon>
        <taxon>Methanocella</taxon>
    </lineage>
</organism>
<keyword evidence="7" id="KW-1278">Translocase</keyword>
<evidence type="ECO:0000256" key="1">
    <source>
        <dbReference type="ARBA" id="ARBA00004202"/>
    </source>
</evidence>
<keyword evidence="11" id="KW-1185">Reference proteome</keyword>
<evidence type="ECO:0000256" key="7">
    <source>
        <dbReference type="ARBA" id="ARBA00022967"/>
    </source>
</evidence>
<dbReference type="PROSITE" id="PS00211">
    <property type="entry name" value="ABC_TRANSPORTER_1"/>
    <property type="match status" value="1"/>
</dbReference>
<evidence type="ECO:0000256" key="4">
    <source>
        <dbReference type="ARBA" id="ARBA00022519"/>
    </source>
</evidence>
<dbReference type="InterPro" id="IPR050388">
    <property type="entry name" value="ABC_Ni/Peptide_Import"/>
</dbReference>
<evidence type="ECO:0000256" key="2">
    <source>
        <dbReference type="ARBA" id="ARBA00022448"/>
    </source>
</evidence>
<dbReference type="Proteomes" id="UP000001882">
    <property type="component" value="Chromosome"/>
</dbReference>
<dbReference type="SMART" id="SM00382">
    <property type="entry name" value="AAA"/>
    <property type="match status" value="1"/>
</dbReference>
<dbReference type="OrthoDB" id="18209at2157"/>
<evidence type="ECO:0000256" key="6">
    <source>
        <dbReference type="ARBA" id="ARBA00022840"/>
    </source>
</evidence>
<dbReference type="FunFam" id="3.40.50.300:FF:000016">
    <property type="entry name" value="Oligopeptide ABC transporter ATP-binding component"/>
    <property type="match status" value="1"/>
</dbReference>
<dbReference type="RefSeq" id="WP_012900312.1">
    <property type="nucleotide sequence ID" value="NC_013665.1"/>
</dbReference>
<dbReference type="NCBIfam" id="TIGR01727">
    <property type="entry name" value="oligo_HPY"/>
    <property type="match status" value="1"/>
</dbReference>
<dbReference type="GO" id="GO:0005524">
    <property type="term" value="F:ATP binding"/>
    <property type="evidence" value="ECO:0007669"/>
    <property type="project" value="UniProtKB-KW"/>
</dbReference>
<dbReference type="InterPro" id="IPR017871">
    <property type="entry name" value="ABC_transporter-like_CS"/>
</dbReference>
<comment type="subcellular location">
    <subcellularLocation>
        <location evidence="1">Cell membrane</location>
        <topology evidence="1">Peripheral membrane protein</topology>
    </subcellularLocation>
</comment>
<keyword evidence="8" id="KW-0472">Membrane</keyword>
<proteinExistence type="predicted"/>
<sequence>MPDVLISVKNLKTNFYTYAGVVKALDGINLDIYKGETIGLVGETGCGKSVTALSIIRLIQWPPGKIDEGTITFEGRDLLKLPESEMRKIRGNKISMIFQEPMNSFNPVFTIGDQIAEVIMLHQKKTKKEALAQAIEMLKFTSIPAPERVAKSYPHELSGGMLQRAMISMALACQPELLIADEPTTALDVTIEAQILELMKGLKTKMGASILLITHDLGIIAEMCDRVGVMYAGNIVELADVSTIFKNPSHPYTSGLICAIPSLATKQACRLDTIPGNVPNLIRPPEGCRFHPRCSKAMDRCKKEKPGVYDLGNGHLVSCFLYAEGQKQ</sequence>
<dbReference type="CDD" id="cd03257">
    <property type="entry name" value="ABC_NikE_OppD_transporters"/>
    <property type="match status" value="1"/>
</dbReference>
<keyword evidence="2" id="KW-0813">Transport</keyword>
<evidence type="ECO:0000259" key="9">
    <source>
        <dbReference type="PROSITE" id="PS50893"/>
    </source>
</evidence>
<gene>
    <name evidence="10" type="ordered locus">MCP_1561</name>
</gene>
<dbReference type="InterPro" id="IPR027417">
    <property type="entry name" value="P-loop_NTPase"/>
</dbReference>
<dbReference type="InterPro" id="IPR003593">
    <property type="entry name" value="AAA+_ATPase"/>
</dbReference>
<evidence type="ECO:0000313" key="10">
    <source>
        <dbReference type="EMBL" id="BAI61633.1"/>
    </source>
</evidence>
<protein>
    <submittedName>
        <fullName evidence="10">Peptide ABC transporter ATP binding protein</fullName>
    </submittedName>
</protein>
<dbReference type="KEGG" id="mpd:MCP_1561"/>
<dbReference type="STRING" id="304371.MCP_1561"/>
<name>D1YYW1_METPS</name>
<reference evidence="10 11" key="1">
    <citation type="journal article" date="2007" name="Appl. Environ. Microbiol.">
        <title>Isolation of key methanogens for global methane emission from rice paddy fields: a novel isolate affiliated with the clone cluster rice cluster I.</title>
        <authorList>
            <person name="Sakai S."/>
            <person name="Imachi H."/>
            <person name="Sekiguchi Y."/>
            <person name="Ohashi A."/>
            <person name="Harada H."/>
            <person name="Kamagata Y."/>
        </authorList>
    </citation>
    <scope>NUCLEOTIDE SEQUENCE [LARGE SCALE GENOMIC DNA]</scope>
    <source>
        <strain evidence="11">DSM 17711 / JCM 13418 / NBRC 101707 / SANAE</strain>
    </source>
</reference>
<keyword evidence="5" id="KW-0547">Nucleotide-binding</keyword>
<dbReference type="GO" id="GO:0005886">
    <property type="term" value="C:plasma membrane"/>
    <property type="evidence" value="ECO:0007669"/>
    <property type="project" value="UniProtKB-SubCell"/>
</dbReference>
<dbReference type="GO" id="GO:0016887">
    <property type="term" value="F:ATP hydrolysis activity"/>
    <property type="evidence" value="ECO:0007669"/>
    <property type="project" value="InterPro"/>
</dbReference>
<evidence type="ECO:0000256" key="5">
    <source>
        <dbReference type="ARBA" id="ARBA00022741"/>
    </source>
</evidence>
<dbReference type="PATRIC" id="fig|304371.9.peg.1597"/>
<dbReference type="EMBL" id="AP011532">
    <property type="protein sequence ID" value="BAI61633.1"/>
    <property type="molecule type" value="Genomic_DNA"/>
</dbReference>
<keyword evidence="3" id="KW-1003">Cell membrane</keyword>
<keyword evidence="4" id="KW-0997">Cell inner membrane</keyword>
<dbReference type="Pfam" id="PF08352">
    <property type="entry name" value="oligo_HPY"/>
    <property type="match status" value="1"/>
</dbReference>
<evidence type="ECO:0000256" key="8">
    <source>
        <dbReference type="ARBA" id="ARBA00023136"/>
    </source>
</evidence>
<reference evidence="11" key="3">
    <citation type="journal article" date="2011" name="PLoS ONE">
        <title>Genome sequence of a mesophilic hydrogenotrophic methanogen Methanocella paludicola, the first cultivated representative of the order Methanocellales.</title>
        <authorList>
            <person name="Sakai S."/>
            <person name="Takaki Y."/>
            <person name="Shimamura S."/>
            <person name="Sekine M."/>
            <person name="Tajima T."/>
            <person name="Kosugi H."/>
            <person name="Ichikawa N."/>
            <person name="Tasumi E."/>
            <person name="Hiraki A.T."/>
            <person name="Shimizu A."/>
            <person name="Kato Y."/>
            <person name="Nishiko R."/>
            <person name="Mori K."/>
            <person name="Fujita N."/>
            <person name="Imachi H."/>
            <person name="Takai K."/>
        </authorList>
    </citation>
    <scope>NUCLEOTIDE SEQUENCE [LARGE SCALE GENOMIC DNA]</scope>
    <source>
        <strain evidence="11">DSM 17711 / JCM 13418 / NBRC 101707 / SANAE</strain>
    </source>
</reference>
<dbReference type="SUPFAM" id="SSF52540">
    <property type="entry name" value="P-loop containing nucleoside triphosphate hydrolases"/>
    <property type="match status" value="1"/>
</dbReference>
<dbReference type="GeneID" id="8681495"/>
<dbReference type="AlphaFoldDB" id="D1YYW1"/>
<evidence type="ECO:0000256" key="3">
    <source>
        <dbReference type="ARBA" id="ARBA00022475"/>
    </source>
</evidence>
<evidence type="ECO:0000313" key="11">
    <source>
        <dbReference type="Proteomes" id="UP000001882"/>
    </source>
</evidence>
<dbReference type="PROSITE" id="PS50893">
    <property type="entry name" value="ABC_TRANSPORTER_2"/>
    <property type="match status" value="1"/>
</dbReference>
<dbReference type="InterPro" id="IPR013563">
    <property type="entry name" value="Oligopep_ABC_C"/>
</dbReference>
<dbReference type="eggNOG" id="arCOG00181">
    <property type="taxonomic scope" value="Archaea"/>
</dbReference>
<dbReference type="PANTHER" id="PTHR43297:SF14">
    <property type="entry name" value="ATPASE AAA-TYPE CORE DOMAIN-CONTAINING PROTEIN"/>
    <property type="match status" value="1"/>
</dbReference>
<keyword evidence="6" id="KW-0067">ATP-binding</keyword>
<dbReference type="Gene3D" id="3.40.50.300">
    <property type="entry name" value="P-loop containing nucleotide triphosphate hydrolases"/>
    <property type="match status" value="1"/>
</dbReference>
<dbReference type="InParanoid" id="D1YYW1"/>
<dbReference type="Pfam" id="PF00005">
    <property type="entry name" value="ABC_tran"/>
    <property type="match status" value="1"/>
</dbReference>
<dbReference type="InterPro" id="IPR003439">
    <property type="entry name" value="ABC_transporter-like_ATP-bd"/>
</dbReference>
<dbReference type="GO" id="GO:0015833">
    <property type="term" value="P:peptide transport"/>
    <property type="evidence" value="ECO:0007669"/>
    <property type="project" value="InterPro"/>
</dbReference>
<accession>D1YYW1</accession>
<dbReference type="PANTHER" id="PTHR43297">
    <property type="entry name" value="OLIGOPEPTIDE TRANSPORT ATP-BINDING PROTEIN APPD"/>
    <property type="match status" value="1"/>
</dbReference>
<feature type="domain" description="ABC transporter" evidence="9">
    <location>
        <begin position="6"/>
        <end position="257"/>
    </location>
</feature>
<reference evidence="10 11" key="2">
    <citation type="journal article" date="2008" name="Int. J. Syst. Evol. Microbiol.">
        <title>Methanocella paludicola gen. nov., sp. nov., a methane-producing archaeon, the first isolate of the lineage 'Rice Cluster I', and proposal of the new archaeal order Methanocellales ord. nov.</title>
        <authorList>
            <person name="Sakai S."/>
            <person name="Imachi H."/>
            <person name="Hanada S."/>
            <person name="Ohashi A."/>
            <person name="Harada H."/>
            <person name="Kamagata Y."/>
        </authorList>
    </citation>
    <scope>NUCLEOTIDE SEQUENCE [LARGE SCALE GENOMIC DNA]</scope>
    <source>
        <strain evidence="11">DSM 17711 / JCM 13418 / NBRC 101707 / SANAE</strain>
    </source>
</reference>